<dbReference type="Proteomes" id="UP000435985">
    <property type="component" value="Unassembled WGS sequence"/>
</dbReference>
<keyword evidence="13" id="KW-1185">Reference proteome</keyword>
<dbReference type="InterPro" id="IPR007184">
    <property type="entry name" value="Mannoside_phosphorylase"/>
</dbReference>
<gene>
    <name evidence="7" type="ORF">F3B85_10310</name>
    <name evidence="8" type="ORF">F3B98_17560</name>
    <name evidence="6" type="ORF">F3D66_18305</name>
    <name evidence="5" type="ORF">F3D71_11360</name>
    <name evidence="4" type="ORF">F3F25_01260</name>
    <name evidence="9" type="ORF">PO240_20105</name>
</gene>
<evidence type="ECO:0000313" key="9">
    <source>
        <dbReference type="EMBL" id="MDC2410178.1"/>
    </source>
</evidence>
<comment type="caution">
    <text evidence="7">The sequence shown here is derived from an EMBL/GenBank/DDBJ whole genome shotgun (WGS) entry which is preliminary data.</text>
</comment>
<dbReference type="Proteomes" id="UP000323717">
    <property type="component" value="Unassembled WGS sequence"/>
</dbReference>
<dbReference type="AlphaFoldDB" id="A0A139L9P9"/>
<dbReference type="EMBL" id="VWLB01000002">
    <property type="protein sequence ID" value="KAA3931123.1"/>
    <property type="molecule type" value="Genomic_DNA"/>
</dbReference>
<dbReference type="CDD" id="cd18612">
    <property type="entry name" value="GH130_Lin0857-like"/>
    <property type="match status" value="1"/>
</dbReference>
<protein>
    <submittedName>
        <fullName evidence="7">Glycosidase</fullName>
    </submittedName>
    <submittedName>
        <fullName evidence="9">Glycoside hydrolase family 130 protein</fullName>
    </submittedName>
</protein>
<evidence type="ECO:0000313" key="12">
    <source>
        <dbReference type="Proteomes" id="UP000435985"/>
    </source>
</evidence>
<dbReference type="SUPFAM" id="SSF75005">
    <property type="entry name" value="Arabinanase/levansucrase/invertase"/>
    <property type="match status" value="1"/>
</dbReference>
<evidence type="ECO:0000313" key="14">
    <source>
        <dbReference type="Proteomes" id="UP000478493"/>
    </source>
</evidence>
<keyword evidence="9" id="KW-0378">Hydrolase</keyword>
<dbReference type="Proteomes" id="UP001214017">
    <property type="component" value="Unassembled WGS sequence"/>
</dbReference>
<name>A0A139L9P9_BACOV</name>
<keyword evidence="7" id="KW-0326">Glycosidase</keyword>
<dbReference type="InterPro" id="IPR023296">
    <property type="entry name" value="Glyco_hydro_beta-prop_sf"/>
</dbReference>
<reference evidence="9" key="2">
    <citation type="submission" date="2022-10" db="EMBL/GenBank/DDBJ databases">
        <title>Human gut microbiome strain richness.</title>
        <authorList>
            <person name="Chen-Liaw A."/>
        </authorList>
    </citation>
    <scope>NUCLEOTIDE SEQUENCE</scope>
    <source>
        <strain evidence="9">F7_m1001271B151109d0_201107</strain>
    </source>
</reference>
<dbReference type="EMBL" id="VWKB01000026">
    <property type="protein sequence ID" value="KAA4094147.1"/>
    <property type="molecule type" value="Genomic_DNA"/>
</dbReference>
<keyword evidence="2" id="KW-0808">Transferase</keyword>
<dbReference type="RefSeq" id="WP_004302848.1">
    <property type="nucleotide sequence ID" value="NZ_BAABYJ010000001.1"/>
</dbReference>
<dbReference type="EMBL" id="VWFO01000024">
    <property type="protein sequence ID" value="KAA4662825.1"/>
    <property type="molecule type" value="Genomic_DNA"/>
</dbReference>
<evidence type="ECO:0000313" key="13">
    <source>
        <dbReference type="Proteomes" id="UP000473905"/>
    </source>
</evidence>
<evidence type="ECO:0000313" key="8">
    <source>
        <dbReference type="EMBL" id="KAA4662825.1"/>
    </source>
</evidence>
<evidence type="ECO:0000256" key="2">
    <source>
        <dbReference type="ARBA" id="ARBA00022679"/>
    </source>
</evidence>
<dbReference type="Pfam" id="PF04041">
    <property type="entry name" value="Glyco_hydro_130"/>
    <property type="match status" value="1"/>
</dbReference>
<sequence>MDIAKRCEQNPLLAPKDLKAGINGMEITCLLNPGVFKYQGKIWLLLRVAERPIQKEGIISFPIYNEKGKIEVVSFLKNDPDLDASDPRVIGYKGKNYLTTMSYLRLVSSTDGIHFKDEPEFPPIFGKGELEAFGIEDCRVATTEDGFYLTFTEVSSVAVGVGLIHTNDWKNYTRHGMIFPPHNKDCALFEQKIGDKYFALHRPSSPELGGNYIWLAESPDRLHWGNHKCVATTRDGMWDCARVGAGAAPIKTEEGWLEIYHGADFNHRYCLGALLLDLNDPSKVIARSEEPIMEPIAAYEQTGFFGNVVFTNGHLVDGDTITMYYGASDEVICKAELSISEILNVLKQTQKK</sequence>
<evidence type="ECO:0000313" key="7">
    <source>
        <dbReference type="EMBL" id="KAA4537603.1"/>
    </source>
</evidence>
<reference evidence="10 11" key="1">
    <citation type="journal article" date="2019" name="Nat. Med.">
        <title>A library of human gut bacterial isolates paired with longitudinal multiomics data enables mechanistic microbiome research.</title>
        <authorList>
            <person name="Poyet M."/>
            <person name="Groussin M."/>
            <person name="Gibbons S.M."/>
            <person name="Avila-Pacheco J."/>
            <person name="Jiang X."/>
            <person name="Kearney S.M."/>
            <person name="Perrotta A.R."/>
            <person name="Berdy B."/>
            <person name="Zhao S."/>
            <person name="Lieberman T.D."/>
            <person name="Swanson P.K."/>
            <person name="Smith M."/>
            <person name="Roesemann S."/>
            <person name="Alexander J.E."/>
            <person name="Rich S.A."/>
            <person name="Livny J."/>
            <person name="Vlamakis H."/>
            <person name="Clish C."/>
            <person name="Bullock K."/>
            <person name="Deik A."/>
            <person name="Scott J."/>
            <person name="Pierce K.A."/>
            <person name="Xavier R.J."/>
            <person name="Alm E.J."/>
        </authorList>
    </citation>
    <scope>NUCLEOTIDE SEQUENCE [LARGE SCALE GENOMIC DNA]</scope>
    <source>
        <strain evidence="6 13">BIOML-A134</strain>
        <strain evidence="8 12">BIOML-A14</strain>
        <strain evidence="4 11">BIOML-A160</strain>
        <strain evidence="5 10">BIOML-A163</strain>
        <strain evidence="7 14">BIOML-A41</strain>
    </source>
</reference>
<dbReference type="EMBL" id="VWLE01000136">
    <property type="protein sequence ID" value="KAA3951830.1"/>
    <property type="molecule type" value="Genomic_DNA"/>
</dbReference>
<dbReference type="Proteomes" id="UP000365824">
    <property type="component" value="Unassembled WGS sequence"/>
</dbReference>
<dbReference type="Proteomes" id="UP000478493">
    <property type="component" value="Unassembled WGS sequence"/>
</dbReference>
<dbReference type="GO" id="GO:0016757">
    <property type="term" value="F:glycosyltransferase activity"/>
    <property type="evidence" value="ECO:0007669"/>
    <property type="project" value="UniProtKB-KW"/>
</dbReference>
<dbReference type="STRING" id="28116.Bovatus_03269"/>
<evidence type="ECO:0000313" key="4">
    <source>
        <dbReference type="EMBL" id="KAA3931123.1"/>
    </source>
</evidence>
<comment type="similarity">
    <text evidence="3">Belongs to the glycosyl hydrolase 130 family.</text>
</comment>
<evidence type="ECO:0000256" key="1">
    <source>
        <dbReference type="ARBA" id="ARBA00022676"/>
    </source>
</evidence>
<organism evidence="7 14">
    <name type="scientific">Bacteroides ovatus</name>
    <dbReference type="NCBI Taxonomy" id="28116"/>
    <lineage>
        <taxon>Bacteria</taxon>
        <taxon>Pseudomonadati</taxon>
        <taxon>Bacteroidota</taxon>
        <taxon>Bacteroidia</taxon>
        <taxon>Bacteroidales</taxon>
        <taxon>Bacteroidaceae</taxon>
        <taxon>Bacteroides</taxon>
    </lineage>
</organism>
<evidence type="ECO:0000256" key="3">
    <source>
        <dbReference type="ARBA" id="ARBA00024356"/>
    </source>
</evidence>
<dbReference type="PANTHER" id="PTHR34106">
    <property type="entry name" value="GLYCOSIDASE"/>
    <property type="match status" value="1"/>
</dbReference>
<dbReference type="PANTHER" id="PTHR34106:SF5">
    <property type="entry name" value="GLYCOSIDASE"/>
    <property type="match status" value="1"/>
</dbReference>
<dbReference type="EMBL" id="VWGP01000006">
    <property type="protein sequence ID" value="KAA4537603.1"/>
    <property type="molecule type" value="Genomic_DNA"/>
</dbReference>
<dbReference type="GO" id="GO:0016798">
    <property type="term" value="F:hydrolase activity, acting on glycosyl bonds"/>
    <property type="evidence" value="ECO:0007669"/>
    <property type="project" value="UniProtKB-KW"/>
</dbReference>
<evidence type="ECO:0000313" key="6">
    <source>
        <dbReference type="EMBL" id="KAA4094147.1"/>
    </source>
</evidence>
<dbReference type="Proteomes" id="UP000473905">
    <property type="component" value="Unassembled WGS sequence"/>
</dbReference>
<accession>A0A139L9P9</accession>
<dbReference type="Gene3D" id="2.115.10.20">
    <property type="entry name" value="Glycosyl hydrolase domain, family 43"/>
    <property type="match status" value="1"/>
</dbReference>
<keyword evidence="1" id="KW-0328">Glycosyltransferase</keyword>
<dbReference type="EMBL" id="JAQNWR010000016">
    <property type="protein sequence ID" value="MDC2410178.1"/>
    <property type="molecule type" value="Genomic_DNA"/>
</dbReference>
<evidence type="ECO:0000313" key="10">
    <source>
        <dbReference type="Proteomes" id="UP000323717"/>
    </source>
</evidence>
<dbReference type="PIRSF" id="PIRSF016202">
    <property type="entry name" value="PH1107"/>
    <property type="match status" value="1"/>
</dbReference>
<proteinExistence type="inferred from homology"/>
<evidence type="ECO:0000313" key="5">
    <source>
        <dbReference type="EMBL" id="KAA3951830.1"/>
    </source>
</evidence>
<evidence type="ECO:0000313" key="11">
    <source>
        <dbReference type="Proteomes" id="UP000365824"/>
    </source>
</evidence>